<dbReference type="EMBL" id="CAADRA010005112">
    <property type="protein sequence ID" value="VFT84993.1"/>
    <property type="molecule type" value="Genomic_DNA"/>
</dbReference>
<keyword evidence="1" id="KW-1133">Transmembrane helix</keyword>
<evidence type="ECO:0000313" key="2">
    <source>
        <dbReference type="EMBL" id="KAF0701402.1"/>
    </source>
</evidence>
<gene>
    <name evidence="3" type="primary">Aste57867_8104</name>
    <name evidence="2" type="ORF">As57867_008074</name>
    <name evidence="3" type="ORF">ASTE57867_8104</name>
</gene>
<sequence length="107" mass="11966">MPIELTASSAVRRGDVSLHRTSVVLSILFYLNLIAMPLKVYLSETWPFLLPVSFLQAASFPQFAPEMTLSLSSVYVTQLKLIYNQTTLEPGVVYWSDTVYASKSCGR</sequence>
<feature type="transmembrane region" description="Helical" evidence="1">
    <location>
        <begin position="21"/>
        <end position="42"/>
    </location>
</feature>
<evidence type="ECO:0000313" key="4">
    <source>
        <dbReference type="Proteomes" id="UP000332933"/>
    </source>
</evidence>
<keyword evidence="1" id="KW-0812">Transmembrane</keyword>
<reference evidence="2" key="2">
    <citation type="submission" date="2019-06" db="EMBL/GenBank/DDBJ databases">
        <title>Genomics analysis of Aphanomyces spp. identifies a new class of oomycete effector associated with host adaptation.</title>
        <authorList>
            <person name="Gaulin E."/>
        </authorList>
    </citation>
    <scope>NUCLEOTIDE SEQUENCE</scope>
    <source>
        <strain evidence="2">CBS 578.67</strain>
    </source>
</reference>
<organism evidence="3 4">
    <name type="scientific">Aphanomyces stellatus</name>
    <dbReference type="NCBI Taxonomy" id="120398"/>
    <lineage>
        <taxon>Eukaryota</taxon>
        <taxon>Sar</taxon>
        <taxon>Stramenopiles</taxon>
        <taxon>Oomycota</taxon>
        <taxon>Saprolegniomycetes</taxon>
        <taxon>Saprolegniales</taxon>
        <taxon>Verrucalvaceae</taxon>
        <taxon>Aphanomyces</taxon>
    </lineage>
</organism>
<evidence type="ECO:0000313" key="3">
    <source>
        <dbReference type="EMBL" id="VFT84993.1"/>
    </source>
</evidence>
<dbReference type="Proteomes" id="UP000332933">
    <property type="component" value="Unassembled WGS sequence"/>
</dbReference>
<reference evidence="3 4" key="1">
    <citation type="submission" date="2019-03" db="EMBL/GenBank/DDBJ databases">
        <authorList>
            <person name="Gaulin E."/>
            <person name="Dumas B."/>
        </authorList>
    </citation>
    <scope>NUCLEOTIDE SEQUENCE [LARGE SCALE GENOMIC DNA]</scope>
    <source>
        <strain evidence="3">CBS 568.67</strain>
    </source>
</reference>
<keyword evidence="4" id="KW-1185">Reference proteome</keyword>
<name>A0A485KJF1_9STRA</name>
<protein>
    <submittedName>
        <fullName evidence="3">Aste57867_8104 protein</fullName>
    </submittedName>
</protein>
<dbReference type="EMBL" id="VJMH01005091">
    <property type="protein sequence ID" value="KAF0701402.1"/>
    <property type="molecule type" value="Genomic_DNA"/>
</dbReference>
<accession>A0A485KJF1</accession>
<keyword evidence="1" id="KW-0472">Membrane</keyword>
<evidence type="ECO:0000256" key="1">
    <source>
        <dbReference type="SAM" id="Phobius"/>
    </source>
</evidence>
<dbReference type="AlphaFoldDB" id="A0A485KJF1"/>
<proteinExistence type="predicted"/>